<evidence type="ECO:0000256" key="1">
    <source>
        <dbReference type="SAM" id="MobiDB-lite"/>
    </source>
</evidence>
<dbReference type="AlphaFoldDB" id="A0A0D1YXB2"/>
<organism evidence="2 3">
    <name type="scientific">Exophiala sideris</name>
    <dbReference type="NCBI Taxonomy" id="1016849"/>
    <lineage>
        <taxon>Eukaryota</taxon>
        <taxon>Fungi</taxon>
        <taxon>Dikarya</taxon>
        <taxon>Ascomycota</taxon>
        <taxon>Pezizomycotina</taxon>
        <taxon>Eurotiomycetes</taxon>
        <taxon>Chaetothyriomycetidae</taxon>
        <taxon>Chaetothyriales</taxon>
        <taxon>Herpotrichiellaceae</taxon>
        <taxon>Exophiala</taxon>
    </lineage>
</organism>
<dbReference type="HOGENOM" id="CLU_166270_0_0_1"/>
<dbReference type="EMBL" id="KN846953">
    <property type="protein sequence ID" value="KIV79423.1"/>
    <property type="molecule type" value="Genomic_DNA"/>
</dbReference>
<protein>
    <submittedName>
        <fullName evidence="2">Uncharacterized protein</fullName>
    </submittedName>
</protein>
<reference evidence="2 3" key="1">
    <citation type="submission" date="2015-01" db="EMBL/GenBank/DDBJ databases">
        <title>The Genome Sequence of Exophiala sideris CBS121828.</title>
        <authorList>
            <consortium name="The Broad Institute Genomics Platform"/>
            <person name="Cuomo C."/>
            <person name="de Hoog S."/>
            <person name="Gorbushina A."/>
            <person name="Stielow B."/>
            <person name="Teixiera M."/>
            <person name="Abouelleil A."/>
            <person name="Chapman S.B."/>
            <person name="Priest M."/>
            <person name="Young S.K."/>
            <person name="Wortman J."/>
            <person name="Nusbaum C."/>
            <person name="Birren B."/>
        </authorList>
    </citation>
    <scope>NUCLEOTIDE SEQUENCE [LARGE SCALE GENOMIC DNA]</scope>
    <source>
        <strain evidence="2 3">CBS 121828</strain>
    </source>
</reference>
<dbReference type="OrthoDB" id="4129177at2759"/>
<dbReference type="Proteomes" id="UP000053599">
    <property type="component" value="Unassembled WGS sequence"/>
</dbReference>
<evidence type="ECO:0000313" key="2">
    <source>
        <dbReference type="EMBL" id="KIV79423.1"/>
    </source>
</evidence>
<proteinExistence type="predicted"/>
<gene>
    <name evidence="2" type="ORF">PV11_06985</name>
</gene>
<sequence length="100" mass="11257">MKPQHSYSASDYVRDNGFILTWMCKCCCATRATSGMDEEFQEYQQRTKVQPGTVIGRPAGREAYLGRSATMHYVQQQARDNPVENAQKDDKSAVEATSET</sequence>
<feature type="region of interest" description="Disordered" evidence="1">
    <location>
        <begin position="76"/>
        <end position="100"/>
    </location>
</feature>
<evidence type="ECO:0000313" key="3">
    <source>
        <dbReference type="Proteomes" id="UP000053599"/>
    </source>
</evidence>
<name>A0A0D1YXB2_9EURO</name>
<accession>A0A0D1YXB2</accession>